<name>A0ABQ8LN65_LABRO</name>
<gene>
    <name evidence="1" type="ORF">H4Q32_014584</name>
</gene>
<sequence length="245" mass="26958">MSVTTSYVVTTLGRRAASSLSPTTPPFASSQETAVQECNPFPRISGQSLQWEFYSLYFVPKKGGDLRPILDLRVLNQALRRLAFKMLTRKRIIRCIQSQNWFAVVDLKDAYFHAVPNGYVRESGMAVQGPPLRAVGGTVSLPKPRRAPLPQMGSEHQDPQLSQRLAHYGPVMGTVVRSQRPGATAPQPVGALGQLGKEQTNPCTENLFSQYGVGLGEYDSTSHCRVGPISADLPEFLQRQDSSDR</sequence>
<accession>A0ABQ8LN65</accession>
<keyword evidence="2" id="KW-1185">Reference proteome</keyword>
<dbReference type="SUPFAM" id="SSF56672">
    <property type="entry name" value="DNA/RNA polymerases"/>
    <property type="match status" value="1"/>
</dbReference>
<organism evidence="1 2">
    <name type="scientific">Labeo rohita</name>
    <name type="common">Indian major carp</name>
    <name type="synonym">Cyprinus rohita</name>
    <dbReference type="NCBI Taxonomy" id="84645"/>
    <lineage>
        <taxon>Eukaryota</taxon>
        <taxon>Metazoa</taxon>
        <taxon>Chordata</taxon>
        <taxon>Craniata</taxon>
        <taxon>Vertebrata</taxon>
        <taxon>Euteleostomi</taxon>
        <taxon>Actinopterygii</taxon>
        <taxon>Neopterygii</taxon>
        <taxon>Teleostei</taxon>
        <taxon>Ostariophysi</taxon>
        <taxon>Cypriniformes</taxon>
        <taxon>Cyprinidae</taxon>
        <taxon>Labeoninae</taxon>
        <taxon>Labeonini</taxon>
        <taxon>Labeo</taxon>
    </lineage>
</organism>
<dbReference type="InterPro" id="IPR043502">
    <property type="entry name" value="DNA/RNA_pol_sf"/>
</dbReference>
<dbReference type="EMBL" id="JACTAM010000020">
    <property type="protein sequence ID" value="KAI2651825.1"/>
    <property type="molecule type" value="Genomic_DNA"/>
</dbReference>
<evidence type="ECO:0000313" key="2">
    <source>
        <dbReference type="Proteomes" id="UP000830375"/>
    </source>
</evidence>
<evidence type="ECO:0000313" key="1">
    <source>
        <dbReference type="EMBL" id="KAI2651825.1"/>
    </source>
</evidence>
<proteinExistence type="predicted"/>
<reference evidence="1 2" key="1">
    <citation type="submission" date="2022-01" db="EMBL/GenBank/DDBJ databases">
        <title>A high-quality chromosome-level genome assembly of rohu carp, Labeo rohita.</title>
        <authorList>
            <person name="Arick M.A. II"/>
            <person name="Hsu C.-Y."/>
            <person name="Magbanua Z."/>
            <person name="Pechanova O."/>
            <person name="Grover C."/>
            <person name="Miller E."/>
            <person name="Thrash A."/>
            <person name="Ezzel L."/>
            <person name="Alam S."/>
            <person name="Benzie J."/>
            <person name="Hamilton M."/>
            <person name="Karsi A."/>
            <person name="Lawrence M.L."/>
            <person name="Peterson D.G."/>
        </authorList>
    </citation>
    <scope>NUCLEOTIDE SEQUENCE [LARGE SCALE GENOMIC DNA]</scope>
    <source>
        <strain evidence="2">BAU-BD-2019</strain>
        <tissue evidence="1">Blood</tissue>
    </source>
</reference>
<dbReference type="Gene3D" id="3.10.10.10">
    <property type="entry name" value="HIV Type 1 Reverse Transcriptase, subunit A, domain 1"/>
    <property type="match status" value="1"/>
</dbReference>
<dbReference type="Proteomes" id="UP000830375">
    <property type="component" value="Unassembled WGS sequence"/>
</dbReference>
<comment type="caution">
    <text evidence="1">The sequence shown here is derived from an EMBL/GenBank/DDBJ whole genome shotgun (WGS) entry which is preliminary data.</text>
</comment>
<dbReference type="InterPro" id="IPR043128">
    <property type="entry name" value="Rev_trsase/Diguanyl_cyclase"/>
</dbReference>
<dbReference type="Gene3D" id="3.30.70.270">
    <property type="match status" value="1"/>
</dbReference>
<protein>
    <submittedName>
        <fullName evidence="1">Transposon Tf2-9 polyprotein</fullName>
    </submittedName>
</protein>